<dbReference type="EMBL" id="JADYXP020000008">
    <property type="protein sequence ID" value="KAL0117902.1"/>
    <property type="molecule type" value="Genomic_DNA"/>
</dbReference>
<evidence type="ECO:0000313" key="1">
    <source>
        <dbReference type="EMBL" id="KAL0117902.1"/>
    </source>
</evidence>
<proteinExistence type="predicted"/>
<dbReference type="AlphaFoldDB" id="A0AAW2FR72"/>
<evidence type="ECO:0008006" key="3">
    <source>
        <dbReference type="Google" id="ProtNLM"/>
    </source>
</evidence>
<gene>
    <name evidence="1" type="ORF">PUN28_008940</name>
</gene>
<protein>
    <recommendedName>
        <fullName evidence="3">Ribosomal protein S14</fullName>
    </recommendedName>
</protein>
<name>A0AAW2FR72_9HYME</name>
<reference evidence="1 2" key="1">
    <citation type="submission" date="2023-03" db="EMBL/GenBank/DDBJ databases">
        <title>High recombination rates correlate with genetic variation in Cardiocondyla obscurior ants.</title>
        <authorList>
            <person name="Errbii M."/>
        </authorList>
    </citation>
    <scope>NUCLEOTIDE SEQUENCE [LARGE SCALE GENOMIC DNA]</scope>
    <source>
        <strain evidence="1">Alpha-2009</strain>
        <tissue evidence="1">Whole body</tissue>
    </source>
</reference>
<keyword evidence="2" id="KW-1185">Reference proteome</keyword>
<sequence>MTRNVRRVDSRLDVYNIKKKKKCTRTGSFQCIIFRRARWGWGGEINFRGSLHRGAVAPSFCVRSLG</sequence>
<accession>A0AAW2FR72</accession>
<dbReference type="Proteomes" id="UP001430953">
    <property type="component" value="Unassembled WGS sequence"/>
</dbReference>
<organism evidence="1 2">
    <name type="scientific">Cardiocondyla obscurior</name>
    <dbReference type="NCBI Taxonomy" id="286306"/>
    <lineage>
        <taxon>Eukaryota</taxon>
        <taxon>Metazoa</taxon>
        <taxon>Ecdysozoa</taxon>
        <taxon>Arthropoda</taxon>
        <taxon>Hexapoda</taxon>
        <taxon>Insecta</taxon>
        <taxon>Pterygota</taxon>
        <taxon>Neoptera</taxon>
        <taxon>Endopterygota</taxon>
        <taxon>Hymenoptera</taxon>
        <taxon>Apocrita</taxon>
        <taxon>Aculeata</taxon>
        <taxon>Formicoidea</taxon>
        <taxon>Formicidae</taxon>
        <taxon>Myrmicinae</taxon>
        <taxon>Cardiocondyla</taxon>
    </lineage>
</organism>
<comment type="caution">
    <text evidence="1">The sequence shown here is derived from an EMBL/GenBank/DDBJ whole genome shotgun (WGS) entry which is preliminary data.</text>
</comment>
<evidence type="ECO:0000313" key="2">
    <source>
        <dbReference type="Proteomes" id="UP001430953"/>
    </source>
</evidence>